<name>A0A1Q9E547_SYMMI</name>
<dbReference type="Proteomes" id="UP000186817">
    <property type="component" value="Unassembled WGS sequence"/>
</dbReference>
<feature type="region of interest" description="Disordered" evidence="1">
    <location>
        <begin position="201"/>
        <end position="261"/>
    </location>
</feature>
<dbReference type="AlphaFoldDB" id="A0A1Q9E547"/>
<feature type="transmembrane region" description="Helical" evidence="2">
    <location>
        <begin position="54"/>
        <end position="74"/>
    </location>
</feature>
<dbReference type="EMBL" id="LSRX01000262">
    <property type="protein sequence ID" value="OLQ02538.1"/>
    <property type="molecule type" value="Genomic_DNA"/>
</dbReference>
<keyword evidence="2" id="KW-1133">Transmembrane helix</keyword>
<sequence length="261" mass="28978">MAALDDVRSVLTRISFWIYIVFILHFALCMYYVSKAPGDVQYVVVEGLVATPPMQWAFAGFCLASVFFIVQAYIGAVYGIESHLSMYWYFLALSILVDVGMLFALIWVWLSAFNPVLLLSVSIVFKLAAMYVTSKYSKIVRNQYNAELLPHLKSALGRSFGVSPPEPPQFQPAPDRVSTMPEAYPHRAMYTEAFPLRGGPAQESPYASMPAQRQVDSSPTGDYDQAKRPLAPGTAGPRQAARTMPAPNESLNSNRLVHIVQ</sequence>
<evidence type="ECO:0000256" key="1">
    <source>
        <dbReference type="SAM" id="MobiDB-lite"/>
    </source>
</evidence>
<evidence type="ECO:0008006" key="5">
    <source>
        <dbReference type="Google" id="ProtNLM"/>
    </source>
</evidence>
<accession>A0A1Q9E547</accession>
<organism evidence="3 4">
    <name type="scientific">Symbiodinium microadriaticum</name>
    <name type="common">Dinoflagellate</name>
    <name type="synonym">Zooxanthella microadriatica</name>
    <dbReference type="NCBI Taxonomy" id="2951"/>
    <lineage>
        <taxon>Eukaryota</taxon>
        <taxon>Sar</taxon>
        <taxon>Alveolata</taxon>
        <taxon>Dinophyceae</taxon>
        <taxon>Suessiales</taxon>
        <taxon>Symbiodiniaceae</taxon>
        <taxon>Symbiodinium</taxon>
    </lineage>
</organism>
<evidence type="ECO:0000313" key="3">
    <source>
        <dbReference type="EMBL" id="OLQ02538.1"/>
    </source>
</evidence>
<reference evidence="3 4" key="1">
    <citation type="submission" date="2016-02" db="EMBL/GenBank/DDBJ databases">
        <title>Genome analysis of coral dinoflagellate symbionts highlights evolutionary adaptations to a symbiotic lifestyle.</title>
        <authorList>
            <person name="Aranda M."/>
            <person name="Li Y."/>
            <person name="Liew Y.J."/>
            <person name="Baumgarten S."/>
            <person name="Simakov O."/>
            <person name="Wilson M."/>
            <person name="Piel J."/>
            <person name="Ashoor H."/>
            <person name="Bougouffa S."/>
            <person name="Bajic V.B."/>
            <person name="Ryu T."/>
            <person name="Ravasi T."/>
            <person name="Bayer T."/>
            <person name="Micklem G."/>
            <person name="Kim H."/>
            <person name="Bhak J."/>
            <person name="Lajeunesse T.C."/>
            <person name="Voolstra C.R."/>
        </authorList>
    </citation>
    <scope>NUCLEOTIDE SEQUENCE [LARGE SCALE GENOMIC DNA]</scope>
    <source>
        <strain evidence="3 4">CCMP2467</strain>
    </source>
</reference>
<feature type="transmembrane region" description="Helical" evidence="2">
    <location>
        <begin position="16"/>
        <end position="34"/>
    </location>
</feature>
<evidence type="ECO:0000313" key="4">
    <source>
        <dbReference type="Proteomes" id="UP000186817"/>
    </source>
</evidence>
<keyword evidence="4" id="KW-1185">Reference proteome</keyword>
<proteinExistence type="predicted"/>
<dbReference type="OrthoDB" id="447910at2759"/>
<protein>
    <recommendedName>
        <fullName evidence="5">Transmembrane protein</fullName>
    </recommendedName>
</protein>
<feature type="transmembrane region" description="Helical" evidence="2">
    <location>
        <begin position="116"/>
        <end position="133"/>
    </location>
</feature>
<evidence type="ECO:0000256" key="2">
    <source>
        <dbReference type="SAM" id="Phobius"/>
    </source>
</evidence>
<comment type="caution">
    <text evidence="3">The sequence shown here is derived from an EMBL/GenBank/DDBJ whole genome shotgun (WGS) entry which is preliminary data.</text>
</comment>
<keyword evidence="2" id="KW-0472">Membrane</keyword>
<gene>
    <name evidence="3" type="ORF">AK812_SmicGene14598</name>
</gene>
<feature type="transmembrane region" description="Helical" evidence="2">
    <location>
        <begin position="86"/>
        <end position="110"/>
    </location>
</feature>
<keyword evidence="2" id="KW-0812">Transmembrane</keyword>